<sequence>MLYSSVLYNLLHNASSKSSYYQFNRIYSIVSSAMTVLSIMVATMIDLLGRIREVVSPLNCSIGFSFFE</sequence>
<accession>A0ACB9K6Q5</accession>
<comment type="caution">
    <text evidence="1">The sequence shown here is derived from an EMBL/GenBank/DDBJ whole genome shotgun (WGS) entry which is preliminary data.</text>
</comment>
<organism evidence="1 2">
    <name type="scientific">Smallanthus sonchifolius</name>
    <dbReference type="NCBI Taxonomy" id="185202"/>
    <lineage>
        <taxon>Eukaryota</taxon>
        <taxon>Viridiplantae</taxon>
        <taxon>Streptophyta</taxon>
        <taxon>Embryophyta</taxon>
        <taxon>Tracheophyta</taxon>
        <taxon>Spermatophyta</taxon>
        <taxon>Magnoliopsida</taxon>
        <taxon>eudicotyledons</taxon>
        <taxon>Gunneridae</taxon>
        <taxon>Pentapetalae</taxon>
        <taxon>asterids</taxon>
        <taxon>campanulids</taxon>
        <taxon>Asterales</taxon>
        <taxon>Asteraceae</taxon>
        <taxon>Asteroideae</taxon>
        <taxon>Heliantheae alliance</taxon>
        <taxon>Millerieae</taxon>
        <taxon>Smallanthus</taxon>
    </lineage>
</organism>
<evidence type="ECO:0000313" key="2">
    <source>
        <dbReference type="Proteomes" id="UP001056120"/>
    </source>
</evidence>
<keyword evidence="2" id="KW-1185">Reference proteome</keyword>
<proteinExistence type="predicted"/>
<evidence type="ECO:0000313" key="1">
    <source>
        <dbReference type="EMBL" id="KAI3827943.1"/>
    </source>
</evidence>
<reference evidence="2" key="1">
    <citation type="journal article" date="2022" name="Mol. Ecol. Resour.">
        <title>The genomes of chicory, endive, great burdock and yacon provide insights into Asteraceae palaeo-polyploidization history and plant inulin production.</title>
        <authorList>
            <person name="Fan W."/>
            <person name="Wang S."/>
            <person name="Wang H."/>
            <person name="Wang A."/>
            <person name="Jiang F."/>
            <person name="Liu H."/>
            <person name="Zhao H."/>
            <person name="Xu D."/>
            <person name="Zhang Y."/>
        </authorList>
    </citation>
    <scope>NUCLEOTIDE SEQUENCE [LARGE SCALE GENOMIC DNA]</scope>
    <source>
        <strain evidence="2">cv. Yunnan</strain>
    </source>
</reference>
<protein>
    <submittedName>
        <fullName evidence="1">Uncharacterized protein</fullName>
    </submittedName>
</protein>
<dbReference type="Proteomes" id="UP001056120">
    <property type="component" value="Linkage Group LG01"/>
</dbReference>
<gene>
    <name evidence="1" type="ORF">L1987_02032</name>
</gene>
<name>A0ACB9K6Q5_9ASTR</name>
<reference evidence="1 2" key="2">
    <citation type="journal article" date="2022" name="Mol. Ecol. Resour.">
        <title>The genomes of chicory, endive, great burdock and yacon provide insights into Asteraceae paleo-polyploidization history and plant inulin production.</title>
        <authorList>
            <person name="Fan W."/>
            <person name="Wang S."/>
            <person name="Wang H."/>
            <person name="Wang A."/>
            <person name="Jiang F."/>
            <person name="Liu H."/>
            <person name="Zhao H."/>
            <person name="Xu D."/>
            <person name="Zhang Y."/>
        </authorList>
    </citation>
    <scope>NUCLEOTIDE SEQUENCE [LARGE SCALE GENOMIC DNA]</scope>
    <source>
        <strain evidence="2">cv. Yunnan</strain>
        <tissue evidence="1">Leaves</tissue>
    </source>
</reference>
<dbReference type="EMBL" id="CM042018">
    <property type="protein sequence ID" value="KAI3827943.1"/>
    <property type="molecule type" value="Genomic_DNA"/>
</dbReference>